<dbReference type="SUPFAM" id="SSF54427">
    <property type="entry name" value="NTF2-like"/>
    <property type="match status" value="1"/>
</dbReference>
<evidence type="ECO:0000259" key="1">
    <source>
        <dbReference type="Pfam" id="PF13474"/>
    </source>
</evidence>
<dbReference type="Proteomes" id="UP000477680">
    <property type="component" value="Chromosome"/>
</dbReference>
<gene>
    <name evidence="2" type="ORF">G3T16_15105</name>
</gene>
<dbReference type="KEGG" id="kim:G3T16_15105"/>
<dbReference type="RefSeq" id="WP_163495960.1">
    <property type="nucleotide sequence ID" value="NZ_CP048711.1"/>
</dbReference>
<accession>A0A6C0U3D0</accession>
<evidence type="ECO:0000313" key="3">
    <source>
        <dbReference type="Proteomes" id="UP000477680"/>
    </source>
</evidence>
<organism evidence="2 3">
    <name type="scientific">Kineobactrum salinum</name>
    <dbReference type="NCBI Taxonomy" id="2708301"/>
    <lineage>
        <taxon>Bacteria</taxon>
        <taxon>Pseudomonadati</taxon>
        <taxon>Pseudomonadota</taxon>
        <taxon>Gammaproteobacteria</taxon>
        <taxon>Cellvibrionales</taxon>
        <taxon>Halieaceae</taxon>
        <taxon>Kineobactrum</taxon>
    </lineage>
</organism>
<dbReference type="Gene3D" id="3.10.450.50">
    <property type="match status" value="1"/>
</dbReference>
<name>A0A6C0U3D0_9GAMM</name>
<dbReference type="InterPro" id="IPR037401">
    <property type="entry name" value="SnoaL-like"/>
</dbReference>
<dbReference type="Pfam" id="PF13474">
    <property type="entry name" value="SnoaL_3"/>
    <property type="match status" value="1"/>
</dbReference>
<protein>
    <submittedName>
        <fullName evidence="2">DUF4440 domain-containing protein</fullName>
    </submittedName>
</protein>
<feature type="domain" description="SnoaL-like" evidence="1">
    <location>
        <begin position="8"/>
        <end position="131"/>
    </location>
</feature>
<reference evidence="2 3" key="1">
    <citation type="submission" date="2020-02" db="EMBL/GenBank/DDBJ databases">
        <title>Genome sequencing for Kineobactrum sp. M2.</title>
        <authorList>
            <person name="Park S.-J."/>
        </authorList>
    </citation>
    <scope>NUCLEOTIDE SEQUENCE [LARGE SCALE GENOMIC DNA]</scope>
    <source>
        <strain evidence="2 3">M2</strain>
    </source>
</reference>
<proteinExistence type="predicted"/>
<evidence type="ECO:0000313" key="2">
    <source>
        <dbReference type="EMBL" id="QIB66526.1"/>
    </source>
</evidence>
<sequence length="144" mass="16062">MSNDEKQIVALIDSWVEHACNGSLDGVMACYAPDVVAFDAIVALQFKGIDAYRKHWEYCMSFAETMGDMIMKIPEKSVTVGGDVAFCHYLSICGCRDGNGEEQTGWMRGTVCLRKSDGQWLIAHEHYSVPFEPESMKALTELEP</sequence>
<dbReference type="InterPro" id="IPR032710">
    <property type="entry name" value="NTF2-like_dom_sf"/>
</dbReference>
<dbReference type="EMBL" id="CP048711">
    <property type="protein sequence ID" value="QIB66526.1"/>
    <property type="molecule type" value="Genomic_DNA"/>
</dbReference>
<keyword evidence="3" id="KW-1185">Reference proteome</keyword>
<dbReference type="AlphaFoldDB" id="A0A6C0U3D0"/>